<comment type="caution">
    <text evidence="4">The sequence shown here is derived from an EMBL/GenBank/DDBJ whole genome shotgun (WGS) entry which is preliminary data.</text>
</comment>
<dbReference type="PROSITE" id="PS51228">
    <property type="entry name" value="ACB_2"/>
    <property type="match status" value="1"/>
</dbReference>
<dbReference type="GO" id="GO:0000062">
    <property type="term" value="F:fatty-acyl-CoA binding"/>
    <property type="evidence" value="ECO:0007669"/>
    <property type="project" value="InterPro"/>
</dbReference>
<evidence type="ECO:0000256" key="1">
    <source>
        <dbReference type="ARBA" id="ARBA00005567"/>
    </source>
</evidence>
<dbReference type="GO" id="GO:0006631">
    <property type="term" value="P:fatty acid metabolic process"/>
    <property type="evidence" value="ECO:0007669"/>
    <property type="project" value="TreeGrafter"/>
</dbReference>
<organism evidence="4 5">
    <name type="scientific">Clathrus columnatus</name>
    <dbReference type="NCBI Taxonomy" id="1419009"/>
    <lineage>
        <taxon>Eukaryota</taxon>
        <taxon>Fungi</taxon>
        <taxon>Dikarya</taxon>
        <taxon>Basidiomycota</taxon>
        <taxon>Agaricomycotina</taxon>
        <taxon>Agaricomycetes</taxon>
        <taxon>Phallomycetidae</taxon>
        <taxon>Phallales</taxon>
        <taxon>Clathraceae</taxon>
        <taxon>Clathrus</taxon>
    </lineage>
</organism>
<feature type="domain" description="ACB" evidence="3">
    <location>
        <begin position="4"/>
        <end position="113"/>
    </location>
</feature>
<dbReference type="EMBL" id="BPWL01000003">
    <property type="protein sequence ID" value="GJJ08386.1"/>
    <property type="molecule type" value="Genomic_DNA"/>
</dbReference>
<evidence type="ECO:0000256" key="2">
    <source>
        <dbReference type="ARBA" id="ARBA00023121"/>
    </source>
</evidence>
<comment type="similarity">
    <text evidence="1">Belongs to the ACBP family.</text>
</comment>
<gene>
    <name evidence="4" type="ORF">Clacol_002601</name>
</gene>
<evidence type="ECO:0000259" key="3">
    <source>
        <dbReference type="PROSITE" id="PS51228"/>
    </source>
</evidence>
<accession>A0AAV5A158</accession>
<sequence length="127" mass="14190">MSSAEAQFKKATDIVQNLPKDGPVKPSTEDQLFFYGHYKQGMLYQTHVLPHDSDLFLKTIATIGDINTSRPGMLDFVGKVKWDAWKQLEGTTKEDAMKAYVKKLLELLKAAGDENSKTQIAEIENAA</sequence>
<dbReference type="InterPro" id="IPR035984">
    <property type="entry name" value="Acyl-CoA-binding_sf"/>
</dbReference>
<keyword evidence="5" id="KW-1185">Reference proteome</keyword>
<reference evidence="4" key="1">
    <citation type="submission" date="2021-10" db="EMBL/GenBank/DDBJ databases">
        <title>De novo Genome Assembly of Clathrus columnatus (Basidiomycota, Fungi) Using Illumina and Nanopore Sequence Data.</title>
        <authorList>
            <person name="Ogiso-Tanaka E."/>
            <person name="Itagaki H."/>
            <person name="Hosoya T."/>
            <person name="Hosaka K."/>
        </authorList>
    </citation>
    <scope>NUCLEOTIDE SEQUENCE</scope>
    <source>
        <strain evidence="4">MO-923</strain>
    </source>
</reference>
<dbReference type="InterPro" id="IPR014352">
    <property type="entry name" value="FERM/acyl-CoA-bd_prot_sf"/>
</dbReference>
<protein>
    <recommendedName>
        <fullName evidence="3">ACB domain-containing protein</fullName>
    </recommendedName>
</protein>
<dbReference type="PANTHER" id="PTHR23310:SF62">
    <property type="entry name" value="ACYL-COA BINDING PROTEIN 1, ISOFORM A"/>
    <property type="match status" value="1"/>
</dbReference>
<keyword evidence="2" id="KW-0446">Lipid-binding</keyword>
<evidence type="ECO:0000313" key="4">
    <source>
        <dbReference type="EMBL" id="GJJ08386.1"/>
    </source>
</evidence>
<proteinExistence type="inferred from homology"/>
<dbReference type="PANTHER" id="PTHR23310">
    <property type="entry name" value="ACYL-COA-BINDING PROTEIN, ACBP"/>
    <property type="match status" value="1"/>
</dbReference>
<name>A0AAV5A158_9AGAM</name>
<dbReference type="SUPFAM" id="SSF47027">
    <property type="entry name" value="Acyl-CoA binding protein"/>
    <property type="match status" value="1"/>
</dbReference>
<dbReference type="Pfam" id="PF00887">
    <property type="entry name" value="ACBP"/>
    <property type="match status" value="1"/>
</dbReference>
<evidence type="ECO:0000313" key="5">
    <source>
        <dbReference type="Proteomes" id="UP001050691"/>
    </source>
</evidence>
<dbReference type="Proteomes" id="UP001050691">
    <property type="component" value="Unassembled WGS sequence"/>
</dbReference>
<dbReference type="Gene3D" id="1.20.80.10">
    <property type="match status" value="2"/>
</dbReference>
<dbReference type="AlphaFoldDB" id="A0AAV5A158"/>
<dbReference type="InterPro" id="IPR000582">
    <property type="entry name" value="Acyl-CoA-binding_protein"/>
</dbReference>